<keyword evidence="1" id="KW-0560">Oxidoreductase</keyword>
<proteinExistence type="predicted"/>
<dbReference type="InterPro" id="IPR012349">
    <property type="entry name" value="Split_barrel_FMN-bd"/>
</dbReference>
<evidence type="ECO:0000313" key="3">
    <source>
        <dbReference type="EMBL" id="RNG20393.1"/>
    </source>
</evidence>
<keyword evidence="4" id="KW-1185">Reference proteome</keyword>
<name>A0A3M8VXN1_9ACTN</name>
<feature type="domain" description="Pyridoxamine 5'-phosphate oxidase N-terminal" evidence="2">
    <location>
        <begin position="7"/>
        <end position="144"/>
    </location>
</feature>
<sequence length="153" mass="17516">MRLETLEARRRFARARVLRLATTDEGGRPHLVPATFALTAPDGADGVDTVVTAVDHKPKRHQDLKRLRNIHTNPAVSLLVDHYDEDWRQLWWVRADGRARIVPADAAAERADPVRRLVDKYPQYADRPPRGPVIAIEVTRWSGWAFTEEQPDR</sequence>
<organism evidence="3 4">
    <name type="scientific">Streptomyces botrytidirepellens</name>
    <dbReference type="NCBI Taxonomy" id="2486417"/>
    <lineage>
        <taxon>Bacteria</taxon>
        <taxon>Bacillati</taxon>
        <taxon>Actinomycetota</taxon>
        <taxon>Actinomycetes</taxon>
        <taxon>Kitasatosporales</taxon>
        <taxon>Streptomycetaceae</taxon>
        <taxon>Streptomyces</taxon>
    </lineage>
</organism>
<reference evidence="3 4" key="1">
    <citation type="submission" date="2018-11" db="EMBL/GenBank/DDBJ databases">
        <title>The Potential of Streptomyces as Biocontrol Agents against the Tomato grey mould, Botrytis cinerea (Gray mold) Frontiers in Microbiology.</title>
        <authorList>
            <person name="Li D."/>
        </authorList>
    </citation>
    <scope>NUCLEOTIDE SEQUENCE [LARGE SCALE GENOMIC DNA]</scope>
    <source>
        <strain evidence="3 4">NEAU-LD23</strain>
    </source>
</reference>
<dbReference type="RefSeq" id="WP_123102614.1">
    <property type="nucleotide sequence ID" value="NZ_RIBZ01000284.1"/>
</dbReference>
<evidence type="ECO:0000256" key="1">
    <source>
        <dbReference type="ARBA" id="ARBA00023002"/>
    </source>
</evidence>
<dbReference type="PANTHER" id="PTHR35176:SF2">
    <property type="entry name" value="F420H(2)-DEPENDENT REDUCTASE RV1155"/>
    <property type="match status" value="1"/>
</dbReference>
<dbReference type="GO" id="GO:0070967">
    <property type="term" value="F:coenzyme F420 binding"/>
    <property type="evidence" value="ECO:0007669"/>
    <property type="project" value="TreeGrafter"/>
</dbReference>
<dbReference type="SUPFAM" id="SSF50475">
    <property type="entry name" value="FMN-binding split barrel"/>
    <property type="match status" value="1"/>
</dbReference>
<dbReference type="GO" id="GO:0016627">
    <property type="term" value="F:oxidoreductase activity, acting on the CH-CH group of donors"/>
    <property type="evidence" value="ECO:0007669"/>
    <property type="project" value="TreeGrafter"/>
</dbReference>
<dbReference type="Gene3D" id="2.30.110.10">
    <property type="entry name" value="Electron Transport, Fmn-binding Protein, Chain A"/>
    <property type="match status" value="1"/>
</dbReference>
<dbReference type="InterPro" id="IPR052019">
    <property type="entry name" value="F420H2_bilvrd_red/Heme_oxyg"/>
</dbReference>
<dbReference type="InterPro" id="IPR019967">
    <property type="entry name" value="F420-dep_enz_PPOX_Rv0121"/>
</dbReference>
<dbReference type="AlphaFoldDB" id="A0A3M8VXN1"/>
<protein>
    <submittedName>
        <fullName evidence="3">TIGR03668 family PPOX class F420-dependent oxidoreductase</fullName>
    </submittedName>
</protein>
<evidence type="ECO:0000259" key="2">
    <source>
        <dbReference type="Pfam" id="PF01243"/>
    </source>
</evidence>
<evidence type="ECO:0000313" key="4">
    <source>
        <dbReference type="Proteomes" id="UP000275401"/>
    </source>
</evidence>
<dbReference type="NCBIfam" id="TIGR03668">
    <property type="entry name" value="Rv0121_F420"/>
    <property type="match status" value="1"/>
</dbReference>
<comment type="caution">
    <text evidence="3">The sequence shown here is derived from an EMBL/GenBank/DDBJ whole genome shotgun (WGS) entry which is preliminary data.</text>
</comment>
<dbReference type="Pfam" id="PF01243">
    <property type="entry name" value="PNPOx_N"/>
    <property type="match status" value="1"/>
</dbReference>
<dbReference type="PANTHER" id="PTHR35176">
    <property type="entry name" value="HEME OXYGENASE HI_0854-RELATED"/>
    <property type="match status" value="1"/>
</dbReference>
<dbReference type="InterPro" id="IPR011576">
    <property type="entry name" value="Pyridox_Oxase_N"/>
</dbReference>
<dbReference type="EMBL" id="RIBZ01000284">
    <property type="protein sequence ID" value="RNG20393.1"/>
    <property type="molecule type" value="Genomic_DNA"/>
</dbReference>
<dbReference type="Proteomes" id="UP000275401">
    <property type="component" value="Unassembled WGS sequence"/>
</dbReference>
<gene>
    <name evidence="3" type="ORF">EEJ42_23595</name>
</gene>
<accession>A0A3M8VXN1</accession>
<dbReference type="GO" id="GO:0005829">
    <property type="term" value="C:cytosol"/>
    <property type="evidence" value="ECO:0007669"/>
    <property type="project" value="TreeGrafter"/>
</dbReference>